<feature type="compositionally biased region" description="Basic and acidic residues" evidence="2">
    <location>
        <begin position="13"/>
        <end position="29"/>
    </location>
</feature>
<proteinExistence type="predicted"/>
<dbReference type="AlphaFoldDB" id="A0A9D3M0P9"/>
<name>A0A9D3M0P9_ANGAN</name>
<feature type="compositionally biased region" description="Low complexity" evidence="2">
    <location>
        <begin position="53"/>
        <end position="65"/>
    </location>
</feature>
<sequence length="225" mass="25554">MDGKLKQSRRSRSQRERVRRREAAGRDARNQSPSSCSDREQSPSRDHASQNGKKAPNSAPSSRAPRPTRRKRRESSSQEEDIIDGFAIASFASLDCLEKKKNGTLKPQERKEKWESQTVKRRREVENGVGVGADPPENGFNDSGANLEREQDRAKERVKKKTYSKKSKQVKGMLGRSGRNSEEEALQELSRPQRSNSKEHFSESSTHSLSGRGYSVSDIFLLYRF</sequence>
<comment type="caution">
    <text evidence="3">The sequence shown here is derived from an EMBL/GenBank/DDBJ whole genome shotgun (WGS) entry which is preliminary data.</text>
</comment>
<gene>
    <name evidence="3" type="ORF">ANANG_G00188830</name>
</gene>
<protein>
    <recommendedName>
        <fullName evidence="5">Fibrosin-1-like protein</fullName>
    </recommendedName>
</protein>
<dbReference type="PANTHER" id="PTHR14429:SF20">
    <property type="entry name" value="FIBROSIN-1-LIKE PROTEIN"/>
    <property type="match status" value="1"/>
</dbReference>
<feature type="compositionally biased region" description="Basic residues" evidence="2">
    <location>
        <begin position="156"/>
        <end position="169"/>
    </location>
</feature>
<evidence type="ECO:0000313" key="3">
    <source>
        <dbReference type="EMBL" id="KAG5840439.1"/>
    </source>
</evidence>
<dbReference type="InterPro" id="IPR023246">
    <property type="entry name" value="AUTS2"/>
</dbReference>
<dbReference type="PANTHER" id="PTHR14429">
    <property type="entry name" value="FIBROSIN FAMILY MEMBER"/>
    <property type="match status" value="1"/>
</dbReference>
<accession>A0A9D3M0P9</accession>
<feature type="compositionally biased region" description="Basic residues" evidence="2">
    <location>
        <begin position="1"/>
        <end position="12"/>
    </location>
</feature>
<dbReference type="OrthoDB" id="8955709at2759"/>
<evidence type="ECO:0000256" key="2">
    <source>
        <dbReference type="SAM" id="MobiDB-lite"/>
    </source>
</evidence>
<keyword evidence="1" id="KW-0597">Phosphoprotein</keyword>
<dbReference type="EMBL" id="JAFIRN010000010">
    <property type="protein sequence ID" value="KAG5840439.1"/>
    <property type="molecule type" value="Genomic_DNA"/>
</dbReference>
<feature type="compositionally biased region" description="Basic and acidic residues" evidence="2">
    <location>
        <begin position="37"/>
        <end position="48"/>
    </location>
</feature>
<evidence type="ECO:0008006" key="5">
    <source>
        <dbReference type="Google" id="ProtNLM"/>
    </source>
</evidence>
<reference evidence="3" key="1">
    <citation type="submission" date="2021-01" db="EMBL/GenBank/DDBJ databases">
        <title>A chromosome-scale assembly of European eel, Anguilla anguilla.</title>
        <authorList>
            <person name="Henkel C."/>
            <person name="Jong-Raadsen S.A."/>
            <person name="Dufour S."/>
            <person name="Weltzien F.-A."/>
            <person name="Palstra A.P."/>
            <person name="Pelster B."/>
            <person name="Spaink H.P."/>
            <person name="Van Den Thillart G.E."/>
            <person name="Jansen H."/>
            <person name="Zahm M."/>
            <person name="Klopp C."/>
            <person name="Cedric C."/>
            <person name="Louis A."/>
            <person name="Berthelot C."/>
            <person name="Parey E."/>
            <person name="Roest Crollius H."/>
            <person name="Montfort J."/>
            <person name="Robinson-Rechavi M."/>
            <person name="Bucao C."/>
            <person name="Bouchez O."/>
            <person name="Gislard M."/>
            <person name="Lluch J."/>
            <person name="Milhes M."/>
            <person name="Lampietro C."/>
            <person name="Lopez Roques C."/>
            <person name="Donnadieu C."/>
            <person name="Braasch I."/>
            <person name="Desvignes T."/>
            <person name="Postlethwait J."/>
            <person name="Bobe J."/>
            <person name="Guiguen Y."/>
            <person name="Dirks R."/>
        </authorList>
    </citation>
    <scope>NUCLEOTIDE SEQUENCE</scope>
    <source>
        <strain evidence="3">Tag_6206</strain>
        <tissue evidence="3">Liver</tissue>
    </source>
</reference>
<feature type="compositionally biased region" description="Basic and acidic residues" evidence="2">
    <location>
        <begin position="100"/>
        <end position="115"/>
    </location>
</feature>
<dbReference type="OMA" id="FKHERRM"/>
<dbReference type="Proteomes" id="UP001044222">
    <property type="component" value="Chromosome 10"/>
</dbReference>
<evidence type="ECO:0000256" key="1">
    <source>
        <dbReference type="ARBA" id="ARBA00022553"/>
    </source>
</evidence>
<keyword evidence="4" id="KW-1185">Reference proteome</keyword>
<organism evidence="3 4">
    <name type="scientific">Anguilla anguilla</name>
    <name type="common">European freshwater eel</name>
    <name type="synonym">Muraena anguilla</name>
    <dbReference type="NCBI Taxonomy" id="7936"/>
    <lineage>
        <taxon>Eukaryota</taxon>
        <taxon>Metazoa</taxon>
        <taxon>Chordata</taxon>
        <taxon>Craniata</taxon>
        <taxon>Vertebrata</taxon>
        <taxon>Euteleostomi</taxon>
        <taxon>Actinopterygii</taxon>
        <taxon>Neopterygii</taxon>
        <taxon>Teleostei</taxon>
        <taxon>Anguilliformes</taxon>
        <taxon>Anguillidae</taxon>
        <taxon>Anguilla</taxon>
    </lineage>
</organism>
<feature type="region of interest" description="Disordered" evidence="2">
    <location>
        <begin position="1"/>
        <end position="83"/>
    </location>
</feature>
<evidence type="ECO:0000313" key="4">
    <source>
        <dbReference type="Proteomes" id="UP001044222"/>
    </source>
</evidence>
<feature type="region of interest" description="Disordered" evidence="2">
    <location>
        <begin position="100"/>
        <end position="212"/>
    </location>
</feature>